<feature type="region of interest" description="Disordered" evidence="2">
    <location>
        <begin position="293"/>
        <end position="510"/>
    </location>
</feature>
<evidence type="ECO:0000313" key="4">
    <source>
        <dbReference type="EMBL" id="TKA28953.1"/>
    </source>
</evidence>
<evidence type="ECO:0000313" key="5">
    <source>
        <dbReference type="Proteomes" id="UP000308549"/>
    </source>
</evidence>
<dbReference type="OrthoDB" id="78088at2759"/>
<dbReference type="InterPro" id="IPR039874">
    <property type="entry name" value="WAPL"/>
</dbReference>
<feature type="compositionally biased region" description="Basic and acidic residues" evidence="2">
    <location>
        <begin position="440"/>
        <end position="456"/>
    </location>
</feature>
<dbReference type="Gene3D" id="1.25.10.10">
    <property type="entry name" value="Leucine-rich Repeat Variant"/>
    <property type="match status" value="2"/>
</dbReference>
<feature type="compositionally biased region" description="Polar residues" evidence="2">
    <location>
        <begin position="21"/>
        <end position="30"/>
    </location>
</feature>
<comment type="caution">
    <text evidence="4">The sequence shown here is derived from an EMBL/GenBank/DDBJ whole genome shotgun (WGS) entry which is preliminary data.</text>
</comment>
<feature type="compositionally biased region" description="Low complexity" evidence="2">
    <location>
        <begin position="305"/>
        <end position="314"/>
    </location>
</feature>
<feature type="compositionally biased region" description="Polar residues" evidence="2">
    <location>
        <begin position="479"/>
        <end position="510"/>
    </location>
</feature>
<proteinExistence type="inferred from homology"/>
<dbReference type="Proteomes" id="UP000308549">
    <property type="component" value="Unassembled WGS sequence"/>
</dbReference>
<feature type="region of interest" description="Disordered" evidence="2">
    <location>
        <begin position="1"/>
        <end position="112"/>
    </location>
</feature>
<dbReference type="InterPro" id="IPR011989">
    <property type="entry name" value="ARM-like"/>
</dbReference>
<reference evidence="4 5" key="1">
    <citation type="submission" date="2017-03" db="EMBL/GenBank/DDBJ databases">
        <title>Genomes of endolithic fungi from Antarctica.</title>
        <authorList>
            <person name="Coleine C."/>
            <person name="Masonjones S."/>
            <person name="Stajich J.E."/>
        </authorList>
    </citation>
    <scope>NUCLEOTIDE SEQUENCE [LARGE SCALE GENOMIC DNA]</scope>
    <source>
        <strain evidence="4 5">CCFEE 6315</strain>
    </source>
</reference>
<sequence>MATTTTSVPPQRPKKTVRYGKSSSRSSFNTHLDFMDDEAPPRTLSDPRTMSRQSAKETHAVQKREEARATPRKRAIKPDADADTETTARQKSPKTGKLRSKKQDAFEVPSSEDDMELVIPVKRVSPPEFRAKSTLVDDTKAEAQLTPWEKRKAAPKSQVDARQVQQKSGVGKDLASTGRNRREVTRVEIPSPPKPVPEIHTTSAAARLAARRQLAGKGAVDTVNGSLRSGGASNKRRAAVADAANFDTRKRARNFSSSQDQREEVVMEETVEKPSCPVTSIAIPKIDVDVLDGSHEKHMDIQRSAAKQKPAAKNAQRRKIGPSTSWKAQPKQGVSAPARLTEMLPVDTDSTDAPSRSPSAMPSDPSTPGRSTTPASSGSQTKAGTLTPKQKQLWSQLLSSDPVAPSPSGLAMKELTLSGKRTADRSGDIRRPSLGQSKSDVPEMHRKRMRLVDRLKASRSTSEDEESEAEEDEEMEDIATSQPLIHAPTNTRSTSDQQEQSAVIHVSQSQSQPVAAEGAAKITYARTRSYLPEDNLEDGLMLDLPSVTPQRPPTLQRASSKLQAAPQKSAFDLADSDEDNASGRLRTIHELRAAGRNDRFMRETEALLEDLADHNNTARSRRRSALIELATKLMEKSYAERFQGQAFEQNLLAECTAAPDDVADFALAAAFATLIEAEPPDHTVLSLKRGSVDRWLAGLLGRDMEVEKMAKERSNNMAKTAQGTLVRFGRSLQALWVEAKPERMSTRLLALKALDGLVGKLRRMGDRSEFLRGEQLQQVLSHDDKPRDAAEISTAISLLEALSTSALALAWPEAVLHHLAALLPTLDHSSTTQLPTQTLFLAFRLTLNLTNDNARNCAFFSTSETVHYLLTSIQTSFSNLASLAPDLNPDGNETDQQHRALTLDLLVLSLGLTINLTEHSPPSRTHTLNSSNLPVLHALLTIFRQAQQKVQDAENVEESTTNVAFGYLAVLLANLCIDARVRAVVDQSLAGTGNSEGKQGLAVLVAAVEEFVWFHQRVDGMGVFEAGEEGREVWGGFTERLRGVLGRLREVAGVD</sequence>
<dbReference type="PANTHER" id="PTHR22100">
    <property type="entry name" value="WINGS APART-LIKE PROTEIN HOMOLOG"/>
    <property type="match status" value="1"/>
</dbReference>
<feature type="region of interest" description="Disordered" evidence="2">
    <location>
        <begin position="549"/>
        <end position="578"/>
    </location>
</feature>
<feature type="compositionally biased region" description="Acidic residues" evidence="2">
    <location>
        <begin position="463"/>
        <end position="477"/>
    </location>
</feature>
<feature type="compositionally biased region" description="Basic and acidic residues" evidence="2">
    <location>
        <begin position="54"/>
        <end position="69"/>
    </location>
</feature>
<name>A0A4U0U1X1_9PEZI</name>
<comment type="similarity">
    <text evidence="1">Belongs to the WAPL family.</text>
</comment>
<dbReference type="Pfam" id="PF07814">
    <property type="entry name" value="WAPL"/>
    <property type="match status" value="1"/>
</dbReference>
<feature type="compositionally biased region" description="Polar residues" evidence="2">
    <location>
        <begin position="351"/>
        <end position="399"/>
    </location>
</feature>
<feature type="region of interest" description="Disordered" evidence="2">
    <location>
        <begin position="251"/>
        <end position="273"/>
    </location>
</feature>
<evidence type="ECO:0000259" key="3">
    <source>
        <dbReference type="Pfam" id="PF07814"/>
    </source>
</evidence>
<protein>
    <recommendedName>
        <fullName evidence="3">Wings apart-like protein C-terminal domain-containing protein</fullName>
    </recommendedName>
</protein>
<dbReference type="EMBL" id="NAJL01000016">
    <property type="protein sequence ID" value="TKA28953.1"/>
    <property type="molecule type" value="Genomic_DNA"/>
</dbReference>
<dbReference type="AlphaFoldDB" id="A0A4U0U1X1"/>
<feature type="compositionally biased region" description="Basic residues" evidence="2">
    <location>
        <begin position="91"/>
        <end position="100"/>
    </location>
</feature>
<feature type="compositionally biased region" description="Basic and acidic residues" evidence="2">
    <location>
        <begin position="421"/>
        <end position="431"/>
    </location>
</feature>
<accession>A0A4U0U1X1</accession>
<feature type="domain" description="Wings apart-like protein C-terminal" evidence="3">
    <location>
        <begin position="585"/>
        <end position="920"/>
    </location>
</feature>
<gene>
    <name evidence="4" type="ORF">B0A50_03364</name>
</gene>
<organism evidence="4 5">
    <name type="scientific">Salinomyces thailandicus</name>
    <dbReference type="NCBI Taxonomy" id="706561"/>
    <lineage>
        <taxon>Eukaryota</taxon>
        <taxon>Fungi</taxon>
        <taxon>Dikarya</taxon>
        <taxon>Ascomycota</taxon>
        <taxon>Pezizomycotina</taxon>
        <taxon>Dothideomycetes</taxon>
        <taxon>Dothideomycetidae</taxon>
        <taxon>Mycosphaerellales</taxon>
        <taxon>Teratosphaeriaceae</taxon>
        <taxon>Salinomyces</taxon>
    </lineage>
</organism>
<dbReference type="PANTHER" id="PTHR22100:SF13">
    <property type="entry name" value="WINGS APART-LIKE PROTEIN HOMOLOG"/>
    <property type="match status" value="1"/>
</dbReference>
<dbReference type="InterPro" id="IPR022771">
    <property type="entry name" value="WAPL_C"/>
</dbReference>
<evidence type="ECO:0000256" key="1">
    <source>
        <dbReference type="ARBA" id="ARBA00006854"/>
    </source>
</evidence>
<evidence type="ECO:0000256" key="2">
    <source>
        <dbReference type="SAM" id="MobiDB-lite"/>
    </source>
</evidence>
<feature type="compositionally biased region" description="Basic and acidic residues" evidence="2">
    <location>
        <begin position="129"/>
        <end position="141"/>
    </location>
</feature>
<keyword evidence="5" id="KW-1185">Reference proteome</keyword>
<feature type="region of interest" description="Disordered" evidence="2">
    <location>
        <begin position="128"/>
        <end position="199"/>
    </location>
</feature>